<proteinExistence type="predicted"/>
<evidence type="ECO:0000313" key="1">
    <source>
        <dbReference type="EMBL" id="CAH7688063.1"/>
    </source>
</evidence>
<reference evidence="1" key="1">
    <citation type="submission" date="2022-06" db="EMBL/GenBank/DDBJ databases">
        <authorList>
            <consortium name="SYNGENTA / RWTH Aachen University"/>
        </authorList>
    </citation>
    <scope>NUCLEOTIDE SEQUENCE</scope>
</reference>
<accession>A0AAV0BMW6</accession>
<dbReference type="Proteomes" id="UP001153365">
    <property type="component" value="Unassembled WGS sequence"/>
</dbReference>
<protein>
    <submittedName>
        <fullName evidence="1">Uncharacterized protein</fullName>
    </submittedName>
</protein>
<name>A0AAV0BMW6_PHAPC</name>
<evidence type="ECO:0000313" key="2">
    <source>
        <dbReference type="Proteomes" id="UP001153365"/>
    </source>
</evidence>
<dbReference type="EMBL" id="CALTRL010005951">
    <property type="protein sequence ID" value="CAH7688063.1"/>
    <property type="molecule type" value="Genomic_DNA"/>
</dbReference>
<sequence>MLSVNGFTPILFNGVRRLFFVKSYATPTKRALKSKVKNEEDFSKGEPHDIDPYKFNSPESKVLIPKVKEKILEILDREGPMSRRDIFDKHLSKLFPTSPLAPNPPIRPIWMRDQYTPTEEKVYLTMNKYKRHLIKTLVNKNQVAVMTVYRLKKLISEVDKNESREEVLRSKVLMERCVENEKNDKTFVWVLERWVTDLKHRSVSKSLEEARITGRPVASRFKAAYTATKF</sequence>
<gene>
    <name evidence="1" type="ORF">PPACK8108_LOCUS22965</name>
</gene>
<organism evidence="1 2">
    <name type="scientific">Phakopsora pachyrhizi</name>
    <name type="common">Asian soybean rust disease fungus</name>
    <dbReference type="NCBI Taxonomy" id="170000"/>
    <lineage>
        <taxon>Eukaryota</taxon>
        <taxon>Fungi</taxon>
        <taxon>Dikarya</taxon>
        <taxon>Basidiomycota</taxon>
        <taxon>Pucciniomycotina</taxon>
        <taxon>Pucciniomycetes</taxon>
        <taxon>Pucciniales</taxon>
        <taxon>Phakopsoraceae</taxon>
        <taxon>Phakopsora</taxon>
    </lineage>
</organism>
<comment type="caution">
    <text evidence="1">The sequence shown here is derived from an EMBL/GenBank/DDBJ whole genome shotgun (WGS) entry which is preliminary data.</text>
</comment>
<keyword evidence="2" id="KW-1185">Reference proteome</keyword>
<dbReference type="AlphaFoldDB" id="A0AAV0BMW6"/>